<dbReference type="PANTHER" id="PTHR43092:SF2">
    <property type="entry name" value="HERCYNYLCYSTEINE SULFOXIDE LYASE"/>
    <property type="match status" value="1"/>
</dbReference>
<dbReference type="InterPro" id="IPR015421">
    <property type="entry name" value="PyrdxlP-dep_Trfase_major"/>
</dbReference>
<dbReference type="InterPro" id="IPR015424">
    <property type="entry name" value="PyrdxlP-dep_Trfase"/>
</dbReference>
<dbReference type="Gene3D" id="3.90.1150.10">
    <property type="entry name" value="Aspartate Aminotransferase, domain 1"/>
    <property type="match status" value="1"/>
</dbReference>
<dbReference type="OrthoDB" id="5978656at2759"/>
<gene>
    <name evidence="3" type="ORF">GQX73_g6339</name>
</gene>
<dbReference type="SUPFAM" id="SSF53383">
    <property type="entry name" value="PLP-dependent transferases"/>
    <property type="match status" value="1"/>
</dbReference>
<dbReference type="PANTHER" id="PTHR43092">
    <property type="entry name" value="L-CYSTEINE DESULFHYDRASE"/>
    <property type="match status" value="1"/>
</dbReference>
<sequence length="433" mass="48333">MASSSPLAGPIVPFGRAMRDAHFAFSPDYTPINHGSYGAYPVSVRDEHVALRTEVEEAPDRFIVLEWPARLRESRAEIARIINCETDEVVFVPNATTASDTVFKNIRWQPGDVVLVYELVYDSAREGLRWLEDTLGVRVEVVPLQIPLPDQEFVEAMVNASRRIRASGRERVRLAVVDTVVSMPGLRVPFEALVPALRAEGALVLVDAAHGIGHVDIDLNTLDPDFLITSLNKWLFVPRGVSVLYVPERNQALIRSSIPTSYRYRKLGSEEGENTFIELFDFVATLDTTNFLMVKAALAFRAQVCGGEDAIRAYCRDIARKGADAAAQILGTEIMDCTNSRMRECYFANVALPLKIGEDEGEIPPSHAKKVIQWFKEIGVSESHCYFQICIYRAALWWRLSGMIYVDVSDFSKGAEILKALCERAGRGEYIGK</sequence>
<dbReference type="InterPro" id="IPR015422">
    <property type="entry name" value="PyrdxlP-dep_Trfase_small"/>
</dbReference>
<feature type="domain" description="Aminotransferase class V" evidence="2">
    <location>
        <begin position="70"/>
        <end position="255"/>
    </location>
</feature>
<dbReference type="Gene3D" id="3.40.640.10">
    <property type="entry name" value="Type I PLP-dependent aspartate aminotransferase-like (Major domain)"/>
    <property type="match status" value="1"/>
</dbReference>
<evidence type="ECO:0000313" key="3">
    <source>
        <dbReference type="EMBL" id="KAF2967225.1"/>
    </source>
</evidence>
<protein>
    <recommendedName>
        <fullName evidence="2">Aminotransferase class V domain-containing protein</fullName>
    </recommendedName>
</protein>
<keyword evidence="4" id="KW-1185">Reference proteome</keyword>
<reference evidence="3 4" key="1">
    <citation type="submission" date="2019-12" db="EMBL/GenBank/DDBJ databases">
        <title>Draft genome sequence of the ascomycete Xylaria multiplex DSM 110363.</title>
        <authorList>
            <person name="Buettner E."/>
            <person name="Kellner H."/>
        </authorList>
    </citation>
    <scope>NUCLEOTIDE SEQUENCE [LARGE SCALE GENOMIC DNA]</scope>
    <source>
        <strain evidence="3 4">DSM 110363</strain>
    </source>
</reference>
<organism evidence="3 4">
    <name type="scientific">Xylaria multiplex</name>
    <dbReference type="NCBI Taxonomy" id="323545"/>
    <lineage>
        <taxon>Eukaryota</taxon>
        <taxon>Fungi</taxon>
        <taxon>Dikarya</taxon>
        <taxon>Ascomycota</taxon>
        <taxon>Pezizomycotina</taxon>
        <taxon>Sordariomycetes</taxon>
        <taxon>Xylariomycetidae</taxon>
        <taxon>Xylariales</taxon>
        <taxon>Xylariaceae</taxon>
        <taxon>Xylaria</taxon>
    </lineage>
</organism>
<dbReference type="InParanoid" id="A0A7C8IRH9"/>
<dbReference type="EMBL" id="WUBL01000071">
    <property type="protein sequence ID" value="KAF2967225.1"/>
    <property type="molecule type" value="Genomic_DNA"/>
</dbReference>
<evidence type="ECO:0000313" key="4">
    <source>
        <dbReference type="Proteomes" id="UP000481858"/>
    </source>
</evidence>
<name>A0A7C8IRH9_9PEZI</name>
<accession>A0A7C8IRH9</accession>
<dbReference type="InterPro" id="IPR000192">
    <property type="entry name" value="Aminotrans_V_dom"/>
</dbReference>
<evidence type="ECO:0000259" key="2">
    <source>
        <dbReference type="Pfam" id="PF00266"/>
    </source>
</evidence>
<evidence type="ECO:0000256" key="1">
    <source>
        <dbReference type="ARBA" id="ARBA00022898"/>
    </source>
</evidence>
<keyword evidence="1" id="KW-0663">Pyridoxal phosphate</keyword>
<dbReference type="Proteomes" id="UP000481858">
    <property type="component" value="Unassembled WGS sequence"/>
</dbReference>
<dbReference type="AlphaFoldDB" id="A0A7C8IRH9"/>
<proteinExistence type="predicted"/>
<dbReference type="Pfam" id="PF00266">
    <property type="entry name" value="Aminotran_5"/>
    <property type="match status" value="1"/>
</dbReference>
<comment type="caution">
    <text evidence="3">The sequence shown here is derived from an EMBL/GenBank/DDBJ whole genome shotgun (WGS) entry which is preliminary data.</text>
</comment>